<proteinExistence type="inferred from homology"/>
<dbReference type="PANTHER" id="PTHR11562:SF17">
    <property type="entry name" value="RE54080P-RELATED"/>
    <property type="match status" value="1"/>
</dbReference>
<evidence type="ECO:0000256" key="2">
    <source>
        <dbReference type="ARBA" id="ARBA00008873"/>
    </source>
</evidence>
<feature type="transmembrane region" description="Helical" evidence="9">
    <location>
        <begin position="178"/>
        <end position="196"/>
    </location>
</feature>
<keyword evidence="4 9" id="KW-0812">Transmembrane</keyword>
<dbReference type="InterPro" id="IPR050681">
    <property type="entry name" value="CDF/SLC30A"/>
</dbReference>
<dbReference type="Proteomes" id="UP000076481">
    <property type="component" value="Unassembled WGS sequence"/>
</dbReference>
<evidence type="ECO:0000256" key="4">
    <source>
        <dbReference type="ARBA" id="ARBA00022692"/>
    </source>
</evidence>
<keyword evidence="7" id="KW-0406">Ion transport</keyword>
<keyword evidence="8 9" id="KW-0472">Membrane</keyword>
<dbReference type="InterPro" id="IPR036837">
    <property type="entry name" value="Cation_efflux_CTD_sf"/>
</dbReference>
<dbReference type="Pfam" id="PF01545">
    <property type="entry name" value="Cation_efflux"/>
    <property type="match status" value="1"/>
</dbReference>
<keyword evidence="3" id="KW-0813">Transport</keyword>
<keyword evidence="5" id="KW-0864">Zinc transport</keyword>
<evidence type="ECO:0000256" key="8">
    <source>
        <dbReference type="ARBA" id="ARBA00023136"/>
    </source>
</evidence>
<accession>A0A165LL65</accession>
<gene>
    <name evidence="12" type="ORF">A3K90_02545</name>
</gene>
<evidence type="ECO:0000256" key="7">
    <source>
        <dbReference type="ARBA" id="ARBA00023065"/>
    </source>
</evidence>
<feature type="transmembrane region" description="Helical" evidence="9">
    <location>
        <begin position="83"/>
        <end position="106"/>
    </location>
</feature>
<feature type="transmembrane region" description="Helical" evidence="9">
    <location>
        <begin position="118"/>
        <end position="137"/>
    </location>
</feature>
<dbReference type="Gene3D" id="1.20.1510.10">
    <property type="entry name" value="Cation efflux protein transmembrane domain"/>
    <property type="match status" value="1"/>
</dbReference>
<dbReference type="EMBL" id="LVWG01000031">
    <property type="protein sequence ID" value="KZK74177.1"/>
    <property type="molecule type" value="Genomic_DNA"/>
</dbReference>
<keyword evidence="5" id="KW-0862">Zinc</keyword>
<reference evidence="12 13" key="1">
    <citation type="submission" date="2016-03" db="EMBL/GenBank/DDBJ databases">
        <title>Speciation and ecological success in dimly lit waters: horizontal gene transfer in a green sulfur bacteria bloom unveiled by metagenomic assembly.</title>
        <authorList>
            <person name="Llorens-Mares T."/>
            <person name="Liu Z."/>
            <person name="Allen L.Z."/>
            <person name="Rusch D.B."/>
            <person name="Craig M.T."/>
            <person name="Dupont C.L."/>
            <person name="Bryant D.A."/>
            <person name="Casamayor E.O."/>
        </authorList>
    </citation>
    <scope>NUCLEOTIDE SEQUENCE [LARGE SCALE GENOMIC DNA]</scope>
    <source>
        <strain evidence="12">CIII</strain>
    </source>
</reference>
<evidence type="ECO:0000313" key="13">
    <source>
        <dbReference type="Proteomes" id="UP000076481"/>
    </source>
</evidence>
<dbReference type="InterPro" id="IPR027469">
    <property type="entry name" value="Cation_efflux_TMD_sf"/>
</dbReference>
<evidence type="ECO:0000256" key="6">
    <source>
        <dbReference type="ARBA" id="ARBA00022989"/>
    </source>
</evidence>
<dbReference type="SUPFAM" id="SSF160240">
    <property type="entry name" value="Cation efflux protein cytoplasmic domain-like"/>
    <property type="match status" value="1"/>
</dbReference>
<sequence length="302" mass="32681">MSAGHSHPHHHHQAAGDIGTAFFLNLAFTLVEFVGGWLTGSTAILADAVHDLGDSFAFGQAWYFERLSLSGSSERYSYGYRRFSLVGALLSALILFGGSIFVLFQAVPKLFAPGTPDAGGMALLAVAGIGVNMLAMLRLRKTNGMNARVVTLHLLEDVLGWVAVLVVAVVLMFKQIPVLDPILAVAITLYILYGALQNLRSMVPVFLQAVPVGISLQAVVREAEGIEGVEGVHNAHIWSLDGMHQVFTAHLQVDRELDACAYIELKKRIAGLVQSHGIEHSTVEIEYPGEVCRITDNEEKTP</sequence>
<dbReference type="InterPro" id="IPR002524">
    <property type="entry name" value="Cation_efflux"/>
</dbReference>
<comment type="caution">
    <text evidence="12">The sequence shown here is derived from an EMBL/GenBank/DDBJ whole genome shotgun (WGS) entry which is preliminary data.</text>
</comment>
<evidence type="ECO:0000256" key="9">
    <source>
        <dbReference type="SAM" id="Phobius"/>
    </source>
</evidence>
<comment type="similarity">
    <text evidence="2">Belongs to the cation diffusion facilitator (CDF) transporter (TC 2.A.4) family. SLC30A subfamily.</text>
</comment>
<dbReference type="AlphaFoldDB" id="A0A165LL65"/>
<dbReference type="NCBIfam" id="TIGR01297">
    <property type="entry name" value="CDF"/>
    <property type="match status" value="1"/>
</dbReference>
<feature type="domain" description="Cation efflux protein transmembrane" evidence="10">
    <location>
        <begin position="21"/>
        <end position="205"/>
    </location>
</feature>
<evidence type="ECO:0000256" key="1">
    <source>
        <dbReference type="ARBA" id="ARBA00004141"/>
    </source>
</evidence>
<dbReference type="PANTHER" id="PTHR11562">
    <property type="entry name" value="CATION EFFLUX PROTEIN/ ZINC TRANSPORTER"/>
    <property type="match status" value="1"/>
</dbReference>
<evidence type="ECO:0000259" key="10">
    <source>
        <dbReference type="Pfam" id="PF01545"/>
    </source>
</evidence>
<comment type="subcellular location">
    <subcellularLocation>
        <location evidence="1">Membrane</location>
        <topology evidence="1">Multi-pass membrane protein</topology>
    </subcellularLocation>
</comment>
<dbReference type="GO" id="GO:0005886">
    <property type="term" value="C:plasma membrane"/>
    <property type="evidence" value="ECO:0007669"/>
    <property type="project" value="TreeGrafter"/>
</dbReference>
<dbReference type="GO" id="GO:0005385">
    <property type="term" value="F:zinc ion transmembrane transporter activity"/>
    <property type="evidence" value="ECO:0007669"/>
    <property type="project" value="TreeGrafter"/>
</dbReference>
<dbReference type="InterPro" id="IPR027470">
    <property type="entry name" value="Cation_efflux_CTD"/>
</dbReference>
<feature type="transmembrane region" description="Helical" evidence="9">
    <location>
        <begin position="149"/>
        <end position="172"/>
    </location>
</feature>
<evidence type="ECO:0000259" key="11">
    <source>
        <dbReference type="Pfam" id="PF16916"/>
    </source>
</evidence>
<keyword evidence="6 9" id="KW-1133">Transmembrane helix</keyword>
<organism evidence="12 13">
    <name type="scientific">Pelodictyon luteolum</name>
    <dbReference type="NCBI Taxonomy" id="1100"/>
    <lineage>
        <taxon>Bacteria</taxon>
        <taxon>Pseudomonadati</taxon>
        <taxon>Chlorobiota</taxon>
        <taxon>Chlorobiia</taxon>
        <taxon>Chlorobiales</taxon>
        <taxon>Chlorobiaceae</taxon>
        <taxon>Chlorobium/Pelodictyon group</taxon>
        <taxon>Pelodictyon</taxon>
    </lineage>
</organism>
<evidence type="ECO:0000256" key="5">
    <source>
        <dbReference type="ARBA" id="ARBA00022906"/>
    </source>
</evidence>
<name>A0A165LL65_PELLU</name>
<dbReference type="InterPro" id="IPR058533">
    <property type="entry name" value="Cation_efflux_TM"/>
</dbReference>
<dbReference type="SUPFAM" id="SSF161111">
    <property type="entry name" value="Cation efflux protein transmembrane domain-like"/>
    <property type="match status" value="1"/>
</dbReference>
<evidence type="ECO:0000256" key="3">
    <source>
        <dbReference type="ARBA" id="ARBA00022448"/>
    </source>
</evidence>
<evidence type="ECO:0000313" key="12">
    <source>
        <dbReference type="EMBL" id="KZK74177.1"/>
    </source>
</evidence>
<dbReference type="Pfam" id="PF16916">
    <property type="entry name" value="ZT_dimer"/>
    <property type="match status" value="1"/>
</dbReference>
<feature type="domain" description="Cation efflux protein cytoplasmic" evidence="11">
    <location>
        <begin position="214"/>
        <end position="286"/>
    </location>
</feature>
<protein>
    <submittedName>
        <fullName evidence="12">Cobalt transporter</fullName>
    </submittedName>
</protein>
<dbReference type="RefSeq" id="WP_303681675.1">
    <property type="nucleotide sequence ID" value="NZ_LVWG01000031.1"/>
</dbReference>